<dbReference type="AlphaFoldDB" id="A0A495J403"/>
<protein>
    <submittedName>
        <fullName evidence="2">Uncharacterized protein</fullName>
    </submittedName>
</protein>
<accession>A0A495J403</accession>
<proteinExistence type="predicted"/>
<feature type="transmembrane region" description="Helical" evidence="1">
    <location>
        <begin position="12"/>
        <end position="30"/>
    </location>
</feature>
<keyword evidence="3" id="KW-1185">Reference proteome</keyword>
<sequence length="111" mass="12560">MDILKLKWAKTILFIAAIYNVFWGLVISVRPQVILFGNAENVYMLILIRCIGMLVGVYGIAYYFASRDPQRYWPLILVGLIGKVLGPMGAIYYIVLGALQASFLWVNVFNP</sequence>
<dbReference type="RefSeq" id="WP_121198305.1">
    <property type="nucleotide sequence ID" value="NZ_RBKU01000001.1"/>
</dbReference>
<gene>
    <name evidence="2" type="ORF">BDD43_2914</name>
</gene>
<name>A0A495J403_9SPHI</name>
<dbReference type="Proteomes" id="UP000268007">
    <property type="component" value="Unassembled WGS sequence"/>
</dbReference>
<keyword evidence="1" id="KW-0472">Membrane</keyword>
<keyword evidence="1" id="KW-1133">Transmembrane helix</keyword>
<feature type="transmembrane region" description="Helical" evidence="1">
    <location>
        <begin position="72"/>
        <end position="95"/>
    </location>
</feature>
<evidence type="ECO:0000313" key="3">
    <source>
        <dbReference type="Proteomes" id="UP000268007"/>
    </source>
</evidence>
<feature type="transmembrane region" description="Helical" evidence="1">
    <location>
        <begin position="42"/>
        <end position="65"/>
    </location>
</feature>
<comment type="caution">
    <text evidence="2">The sequence shown here is derived from an EMBL/GenBank/DDBJ whole genome shotgun (WGS) entry which is preliminary data.</text>
</comment>
<keyword evidence="1" id="KW-0812">Transmembrane</keyword>
<reference evidence="2 3" key="1">
    <citation type="submission" date="2018-10" db="EMBL/GenBank/DDBJ databases">
        <title>Genomic Encyclopedia of Archaeal and Bacterial Type Strains, Phase II (KMG-II): from individual species to whole genera.</title>
        <authorList>
            <person name="Goeker M."/>
        </authorList>
    </citation>
    <scope>NUCLEOTIDE SEQUENCE [LARGE SCALE GENOMIC DNA]</scope>
    <source>
        <strain evidence="2 3">DSM 18602</strain>
    </source>
</reference>
<organism evidence="2 3">
    <name type="scientific">Mucilaginibacter gracilis</name>
    <dbReference type="NCBI Taxonomy" id="423350"/>
    <lineage>
        <taxon>Bacteria</taxon>
        <taxon>Pseudomonadati</taxon>
        <taxon>Bacteroidota</taxon>
        <taxon>Sphingobacteriia</taxon>
        <taxon>Sphingobacteriales</taxon>
        <taxon>Sphingobacteriaceae</taxon>
        <taxon>Mucilaginibacter</taxon>
    </lineage>
</organism>
<evidence type="ECO:0000256" key="1">
    <source>
        <dbReference type="SAM" id="Phobius"/>
    </source>
</evidence>
<dbReference type="OrthoDB" id="1435090at2"/>
<dbReference type="EMBL" id="RBKU01000001">
    <property type="protein sequence ID" value="RKR82729.1"/>
    <property type="molecule type" value="Genomic_DNA"/>
</dbReference>
<evidence type="ECO:0000313" key="2">
    <source>
        <dbReference type="EMBL" id="RKR82729.1"/>
    </source>
</evidence>